<dbReference type="EMBL" id="JACGDG010000001">
    <property type="protein sequence ID" value="MBA6114194.1"/>
    <property type="molecule type" value="Genomic_DNA"/>
</dbReference>
<organism evidence="1 2">
    <name type="scientific">Pseudomonas putida</name>
    <name type="common">Arthrobacter siderocapsulatus</name>
    <dbReference type="NCBI Taxonomy" id="303"/>
    <lineage>
        <taxon>Bacteria</taxon>
        <taxon>Pseudomonadati</taxon>
        <taxon>Pseudomonadota</taxon>
        <taxon>Gammaproteobacteria</taxon>
        <taxon>Pseudomonadales</taxon>
        <taxon>Pseudomonadaceae</taxon>
        <taxon>Pseudomonas</taxon>
    </lineage>
</organism>
<evidence type="ECO:0000313" key="1">
    <source>
        <dbReference type="EMBL" id="MBA6114194.1"/>
    </source>
</evidence>
<dbReference type="Proteomes" id="UP000553948">
    <property type="component" value="Unassembled WGS sequence"/>
</dbReference>
<dbReference type="RefSeq" id="WP_176512543.1">
    <property type="nucleotide sequence ID" value="NZ_CP060529.1"/>
</dbReference>
<proteinExistence type="predicted"/>
<gene>
    <name evidence="1" type="ORF">H4C47_00435</name>
</gene>
<reference evidence="1 2" key="1">
    <citation type="submission" date="2020-07" db="EMBL/GenBank/DDBJ databases">
        <title>Diversity of carbapenemase encoding genes among Pseudomonas putida group clinical isolates in a tertiary Brazilian hospital.</title>
        <authorList>
            <person name="Alberto-Lei F."/>
            <person name="Nodari C.S."/>
            <person name="Streling A.P."/>
            <person name="Paulino J.T."/>
            <person name="Bessa-Neto F.O."/>
            <person name="Cayo R."/>
            <person name="Gales A.C."/>
        </authorList>
    </citation>
    <scope>NUCLEOTIDE SEQUENCE [LARGE SCALE GENOMIC DNA]</scope>
    <source>
        <strain evidence="1 2">12464</strain>
    </source>
</reference>
<accession>A0A7W2KWP3</accession>
<evidence type="ECO:0000313" key="2">
    <source>
        <dbReference type="Proteomes" id="UP000553948"/>
    </source>
</evidence>
<dbReference type="AlphaFoldDB" id="A0A7W2KWP3"/>
<protein>
    <submittedName>
        <fullName evidence="1">Uncharacterized protein</fullName>
    </submittedName>
</protein>
<comment type="caution">
    <text evidence="1">The sequence shown here is derived from an EMBL/GenBank/DDBJ whole genome shotgun (WGS) entry which is preliminary data.</text>
</comment>
<name>A0A7W2KWP3_PSEPU</name>
<sequence>MRVPWRLFLSHAQPQRDGCTQAAHPMQQRKAGATIFHLQVAPARAFSVNAAFLLPFGAKTGFFRIKLTENDAFRGATLGAR</sequence>